<dbReference type="InterPro" id="IPR010982">
    <property type="entry name" value="Lambda_DNA-bd_dom_sf"/>
</dbReference>
<dbReference type="EMBL" id="CP051179">
    <property type="protein sequence ID" value="QKX52859.1"/>
    <property type="molecule type" value="Genomic_DNA"/>
</dbReference>
<dbReference type="Pfam" id="PF01381">
    <property type="entry name" value="HTH_3"/>
    <property type="match status" value="1"/>
</dbReference>
<keyword evidence="2" id="KW-0614">Plasmid</keyword>
<dbReference type="CDD" id="cd00093">
    <property type="entry name" value="HTH_XRE"/>
    <property type="match status" value="1"/>
</dbReference>
<geneLocation type="plasmid" evidence="2 3">
    <name>unnamed2</name>
</geneLocation>
<reference evidence="3" key="2">
    <citation type="submission" date="2020-06" db="EMBL/GenBank/DDBJ databases">
        <title>Isolation of Planomicrobium glaciei.</title>
        <authorList>
            <person name="Malisova L."/>
            <person name="Safrankova R."/>
            <person name="Jakubu V."/>
            <person name="Spanelova P."/>
        </authorList>
    </citation>
    <scope>NUCLEOTIDE SEQUENCE [LARGE SCALE GENOMIC DNA]</scope>
    <source>
        <strain evidence="3">NRL-ATB46093</strain>
        <plasmid evidence="3">unnamed2</plasmid>
    </source>
</reference>
<dbReference type="SMART" id="SM00530">
    <property type="entry name" value="HTH_XRE"/>
    <property type="match status" value="1"/>
</dbReference>
<evidence type="ECO:0000313" key="2">
    <source>
        <dbReference type="EMBL" id="QKX52859.1"/>
    </source>
</evidence>
<organism evidence="2 3">
    <name type="scientific">Planococcus glaciei</name>
    <dbReference type="NCBI Taxonomy" id="459472"/>
    <lineage>
        <taxon>Bacteria</taxon>
        <taxon>Bacillati</taxon>
        <taxon>Bacillota</taxon>
        <taxon>Bacilli</taxon>
        <taxon>Bacillales</taxon>
        <taxon>Caryophanaceae</taxon>
        <taxon>Planococcus</taxon>
    </lineage>
</organism>
<evidence type="ECO:0000313" key="3">
    <source>
        <dbReference type="Proteomes" id="UP000509222"/>
    </source>
</evidence>
<dbReference type="PROSITE" id="PS50943">
    <property type="entry name" value="HTH_CROC1"/>
    <property type="match status" value="1"/>
</dbReference>
<dbReference type="RefSeq" id="WP_176295283.1">
    <property type="nucleotide sequence ID" value="NZ_CP051179.1"/>
</dbReference>
<dbReference type="Gene3D" id="1.10.260.40">
    <property type="entry name" value="lambda repressor-like DNA-binding domains"/>
    <property type="match status" value="1"/>
</dbReference>
<evidence type="ECO:0000259" key="1">
    <source>
        <dbReference type="PROSITE" id="PS50943"/>
    </source>
</evidence>
<dbReference type="Proteomes" id="UP000509222">
    <property type="component" value="Plasmid unnamed2"/>
</dbReference>
<feature type="domain" description="HTH cro/C1-type" evidence="1">
    <location>
        <begin position="17"/>
        <end position="71"/>
    </location>
</feature>
<protein>
    <submittedName>
        <fullName evidence="2">Helix-turn-helix transcriptional regulator</fullName>
    </submittedName>
</protein>
<name>A0A7H8QG36_9BACL</name>
<sequence>MTPNEQLDIYQKIGSAMKSIRKEKKMTLQEIEEKSKLNPATVSLVERGKQNFSLGWIIHYCNVLEVNPTEVFLRAFKEDFQEQQLHKMYERFGPYDENQDK</sequence>
<gene>
    <name evidence="2" type="ORF">HF394_19720</name>
</gene>
<dbReference type="GO" id="GO:0003677">
    <property type="term" value="F:DNA binding"/>
    <property type="evidence" value="ECO:0007669"/>
    <property type="project" value="InterPro"/>
</dbReference>
<dbReference type="AlphaFoldDB" id="A0A7H8QG36"/>
<accession>A0A7H8QG36</accession>
<keyword evidence="3" id="KW-1185">Reference proteome</keyword>
<dbReference type="SUPFAM" id="SSF47413">
    <property type="entry name" value="lambda repressor-like DNA-binding domains"/>
    <property type="match status" value="1"/>
</dbReference>
<proteinExistence type="predicted"/>
<reference evidence="2 3" key="1">
    <citation type="submission" date="2020-04" db="EMBL/GenBank/DDBJ databases">
        <authorList>
            <person name="Pajer P."/>
            <person name="Broz P."/>
        </authorList>
    </citation>
    <scope>NUCLEOTIDE SEQUENCE [LARGE SCALE GENOMIC DNA]</scope>
    <source>
        <strain evidence="3">NRL-ATB46093</strain>
        <plasmid evidence="2 3">unnamed2</plasmid>
    </source>
</reference>
<dbReference type="InterPro" id="IPR001387">
    <property type="entry name" value="Cro/C1-type_HTH"/>
</dbReference>